<dbReference type="WBParaSite" id="SVE_1895600.1">
    <property type="protein sequence ID" value="SVE_1895600.1"/>
    <property type="gene ID" value="SVE_1895600"/>
</dbReference>
<dbReference type="GO" id="GO:0046872">
    <property type="term" value="F:metal ion binding"/>
    <property type="evidence" value="ECO:0007669"/>
    <property type="project" value="UniProtKB-KW"/>
</dbReference>
<comment type="similarity">
    <text evidence="1">Belongs to the yippee family.</text>
</comment>
<organism evidence="6 7">
    <name type="scientific">Strongyloides venezuelensis</name>
    <name type="common">Threadworm</name>
    <dbReference type="NCBI Taxonomy" id="75913"/>
    <lineage>
        <taxon>Eukaryota</taxon>
        <taxon>Metazoa</taxon>
        <taxon>Ecdysozoa</taxon>
        <taxon>Nematoda</taxon>
        <taxon>Chromadorea</taxon>
        <taxon>Rhabditida</taxon>
        <taxon>Tylenchina</taxon>
        <taxon>Panagrolaimomorpha</taxon>
        <taxon>Strongyloidoidea</taxon>
        <taxon>Strongyloididae</taxon>
        <taxon>Strongyloides</taxon>
    </lineage>
</organism>
<reference evidence="7" key="2">
    <citation type="submission" date="2015-08" db="UniProtKB">
        <authorList>
            <consortium name="WormBaseParasite"/>
        </authorList>
    </citation>
    <scope>IDENTIFICATION</scope>
</reference>
<keyword evidence="6" id="KW-1185">Reference proteome</keyword>
<name>A0A0K0G2K7_STRVS</name>
<proteinExistence type="inferred from homology"/>
<evidence type="ECO:0000313" key="6">
    <source>
        <dbReference type="Proteomes" id="UP000035680"/>
    </source>
</evidence>
<evidence type="ECO:0000259" key="5">
    <source>
        <dbReference type="PROSITE" id="PS51792"/>
    </source>
</evidence>
<feature type="region of interest" description="Disordered" evidence="4">
    <location>
        <begin position="167"/>
        <end position="193"/>
    </location>
</feature>
<accession>A0A0K0G2K7</accession>
<dbReference type="InterPro" id="IPR038557">
    <property type="entry name" value="RLR_C_sf"/>
</dbReference>
<dbReference type="STRING" id="75913.A0A0K0G2K7"/>
<dbReference type="Gene3D" id="2.170.150.30">
    <property type="entry name" value="RIG-I-like receptor, C-terminal regulatory domain"/>
    <property type="match status" value="1"/>
</dbReference>
<sequence length="193" mass="22557">MKFNLKFICLFSPVLKCLVEREHRKFEEIVWNIIGTYFLYNRNFKLYFFTIISNMGRLFMEHHGGVRYYECANCKNYLCNAANIISKHFFGASGRAILFQNVVNVNMGEMEQKQMATGLHHARDIYCQKCKMKLGWMYEMAHNESQMYKEGKFVLERKFIKKCKGFEDGEKCSSPGTAESSTQPSPITSDVEQ</sequence>
<evidence type="ECO:0000256" key="1">
    <source>
        <dbReference type="ARBA" id="ARBA00005613"/>
    </source>
</evidence>
<evidence type="ECO:0000256" key="2">
    <source>
        <dbReference type="ARBA" id="ARBA00022723"/>
    </source>
</evidence>
<dbReference type="Pfam" id="PF03226">
    <property type="entry name" value="Yippee-Mis18"/>
    <property type="match status" value="1"/>
</dbReference>
<dbReference type="PANTHER" id="PTHR13848">
    <property type="entry name" value="PROTEIN YIPPEE-LIKE CG15309-RELATED"/>
    <property type="match status" value="1"/>
</dbReference>
<keyword evidence="2" id="KW-0479">Metal-binding</keyword>
<evidence type="ECO:0000256" key="4">
    <source>
        <dbReference type="SAM" id="MobiDB-lite"/>
    </source>
</evidence>
<keyword evidence="3" id="KW-0862">Zinc</keyword>
<dbReference type="Proteomes" id="UP000035680">
    <property type="component" value="Unassembled WGS sequence"/>
</dbReference>
<dbReference type="PROSITE" id="PS51792">
    <property type="entry name" value="YIPPEE"/>
    <property type="match status" value="1"/>
</dbReference>
<dbReference type="InterPro" id="IPR004910">
    <property type="entry name" value="Yippee/Mis18/Cereblon"/>
</dbReference>
<evidence type="ECO:0000256" key="3">
    <source>
        <dbReference type="ARBA" id="ARBA00022833"/>
    </source>
</evidence>
<dbReference type="InterPro" id="IPR034751">
    <property type="entry name" value="Yippee"/>
</dbReference>
<evidence type="ECO:0000313" key="7">
    <source>
        <dbReference type="WBParaSite" id="SVE_1895600.1"/>
    </source>
</evidence>
<protein>
    <submittedName>
        <fullName evidence="7">Protein yippee-like 5 (inferred by orthology to a human protein)</fullName>
    </submittedName>
</protein>
<feature type="domain" description="Yippee" evidence="5">
    <location>
        <begin position="67"/>
        <end position="164"/>
    </location>
</feature>
<reference evidence="6" key="1">
    <citation type="submission" date="2014-07" db="EMBL/GenBank/DDBJ databases">
        <authorList>
            <person name="Martin A.A"/>
            <person name="De Silva N."/>
        </authorList>
    </citation>
    <scope>NUCLEOTIDE SEQUENCE</scope>
</reference>
<dbReference type="AlphaFoldDB" id="A0A0K0G2K7"/>
<feature type="compositionally biased region" description="Polar residues" evidence="4">
    <location>
        <begin position="174"/>
        <end position="193"/>
    </location>
</feature>
<dbReference type="InterPro" id="IPR039058">
    <property type="entry name" value="Yippee_fam"/>
</dbReference>